<evidence type="ECO:0000256" key="1">
    <source>
        <dbReference type="SAM" id="SignalP"/>
    </source>
</evidence>
<keyword evidence="1" id="KW-0732">Signal</keyword>
<accession>A0AAV5MU26</accession>
<evidence type="ECO:0000313" key="3">
    <source>
        <dbReference type="Proteomes" id="UP001054252"/>
    </source>
</evidence>
<sequence length="52" mass="5890">LSLLLRFFFFDLSGVTLPLRSAVLLLQSLNSNPLLLQIPNKLAKKKPKRTIL</sequence>
<organism evidence="2 3">
    <name type="scientific">Rubroshorea leprosula</name>
    <dbReference type="NCBI Taxonomy" id="152421"/>
    <lineage>
        <taxon>Eukaryota</taxon>
        <taxon>Viridiplantae</taxon>
        <taxon>Streptophyta</taxon>
        <taxon>Embryophyta</taxon>
        <taxon>Tracheophyta</taxon>
        <taxon>Spermatophyta</taxon>
        <taxon>Magnoliopsida</taxon>
        <taxon>eudicotyledons</taxon>
        <taxon>Gunneridae</taxon>
        <taxon>Pentapetalae</taxon>
        <taxon>rosids</taxon>
        <taxon>malvids</taxon>
        <taxon>Malvales</taxon>
        <taxon>Dipterocarpaceae</taxon>
        <taxon>Rubroshorea</taxon>
    </lineage>
</organism>
<dbReference type="AlphaFoldDB" id="A0AAV5MU26"/>
<protein>
    <submittedName>
        <fullName evidence="2">Uncharacterized protein</fullName>
    </submittedName>
</protein>
<dbReference type="EMBL" id="BPVZ01001452">
    <property type="protein sequence ID" value="GKV53501.1"/>
    <property type="molecule type" value="Genomic_DNA"/>
</dbReference>
<name>A0AAV5MU26_9ROSI</name>
<gene>
    <name evidence="2" type="ORF">SLEP1_g60022</name>
</gene>
<evidence type="ECO:0000313" key="2">
    <source>
        <dbReference type="EMBL" id="GKV53501.1"/>
    </source>
</evidence>
<feature type="non-terminal residue" evidence="2">
    <location>
        <position position="1"/>
    </location>
</feature>
<keyword evidence="3" id="KW-1185">Reference proteome</keyword>
<proteinExistence type="predicted"/>
<reference evidence="2 3" key="1">
    <citation type="journal article" date="2021" name="Commun. Biol.">
        <title>The genome of Shorea leprosula (Dipterocarpaceae) highlights the ecological relevance of drought in aseasonal tropical rainforests.</title>
        <authorList>
            <person name="Ng K.K.S."/>
            <person name="Kobayashi M.J."/>
            <person name="Fawcett J.A."/>
            <person name="Hatakeyama M."/>
            <person name="Paape T."/>
            <person name="Ng C.H."/>
            <person name="Ang C.C."/>
            <person name="Tnah L.H."/>
            <person name="Lee C.T."/>
            <person name="Nishiyama T."/>
            <person name="Sese J."/>
            <person name="O'Brien M.J."/>
            <person name="Copetti D."/>
            <person name="Mohd Noor M.I."/>
            <person name="Ong R.C."/>
            <person name="Putra M."/>
            <person name="Sireger I.Z."/>
            <person name="Indrioko S."/>
            <person name="Kosugi Y."/>
            <person name="Izuno A."/>
            <person name="Isagi Y."/>
            <person name="Lee S.L."/>
            <person name="Shimizu K.K."/>
        </authorList>
    </citation>
    <scope>NUCLEOTIDE SEQUENCE [LARGE SCALE GENOMIC DNA]</scope>
    <source>
        <strain evidence="2">214</strain>
    </source>
</reference>
<comment type="caution">
    <text evidence="2">The sequence shown here is derived from an EMBL/GenBank/DDBJ whole genome shotgun (WGS) entry which is preliminary data.</text>
</comment>
<dbReference type="Proteomes" id="UP001054252">
    <property type="component" value="Unassembled WGS sequence"/>
</dbReference>
<feature type="chain" id="PRO_5043428182" evidence="1">
    <location>
        <begin position="19"/>
        <end position="52"/>
    </location>
</feature>
<feature type="signal peptide" evidence="1">
    <location>
        <begin position="1"/>
        <end position="18"/>
    </location>
</feature>